<evidence type="ECO:0000313" key="2">
    <source>
        <dbReference type="Proteomes" id="UP000324705"/>
    </source>
</evidence>
<reference evidence="1 2" key="1">
    <citation type="submission" date="2017-09" db="EMBL/GenBank/DDBJ databases">
        <authorList>
            <consortium name="International Durum Wheat Genome Sequencing Consortium (IDWGSC)"/>
            <person name="Milanesi L."/>
        </authorList>
    </citation>
    <scope>NUCLEOTIDE SEQUENCE [LARGE SCALE GENOMIC DNA]</scope>
    <source>
        <strain evidence="2">cv. Svevo</strain>
    </source>
</reference>
<organism evidence="1 2">
    <name type="scientific">Triticum turgidum subsp. durum</name>
    <name type="common">Durum wheat</name>
    <name type="synonym">Triticum durum</name>
    <dbReference type="NCBI Taxonomy" id="4567"/>
    <lineage>
        <taxon>Eukaryota</taxon>
        <taxon>Viridiplantae</taxon>
        <taxon>Streptophyta</taxon>
        <taxon>Embryophyta</taxon>
        <taxon>Tracheophyta</taxon>
        <taxon>Spermatophyta</taxon>
        <taxon>Magnoliopsida</taxon>
        <taxon>Liliopsida</taxon>
        <taxon>Poales</taxon>
        <taxon>Poaceae</taxon>
        <taxon>BOP clade</taxon>
        <taxon>Pooideae</taxon>
        <taxon>Triticodae</taxon>
        <taxon>Triticeae</taxon>
        <taxon>Triticinae</taxon>
        <taxon>Triticum</taxon>
    </lineage>
</organism>
<dbReference type="Proteomes" id="UP000324705">
    <property type="component" value="Chromosome 2A"/>
</dbReference>
<dbReference type="Gramene" id="TRITD2Av1G261360.1">
    <property type="protein sequence ID" value="TRITD2Av1G261360.1"/>
    <property type="gene ID" value="TRITD2Av1G261360"/>
</dbReference>
<protein>
    <submittedName>
        <fullName evidence="1">Uncharacterized protein</fullName>
    </submittedName>
</protein>
<keyword evidence="2" id="KW-1185">Reference proteome</keyword>
<dbReference type="AlphaFoldDB" id="A0A9R1P5C6"/>
<accession>A0A9R1P5C6</accession>
<sequence length="102" mass="11095">MLPPSPVPPPSSALQLPVVEPYAAAAGARRPALPLAWARHAQLRDWIRTTLAAPEANSIAASGLQAELIRRRAARGSARCRVRMKHNMALFLAQVWPLMLTV</sequence>
<proteinExistence type="predicted"/>
<evidence type="ECO:0000313" key="1">
    <source>
        <dbReference type="EMBL" id="VAH36775.1"/>
    </source>
</evidence>
<dbReference type="OMA" id="AWARHAQ"/>
<name>A0A9R1P5C6_TRITD</name>
<gene>
    <name evidence="1" type="ORF">TRITD_2Av1G261360</name>
</gene>
<dbReference type="EMBL" id="LT934113">
    <property type="protein sequence ID" value="VAH36775.1"/>
    <property type="molecule type" value="Genomic_DNA"/>
</dbReference>